<proteinExistence type="predicted"/>
<dbReference type="GO" id="GO:0004519">
    <property type="term" value="F:endonuclease activity"/>
    <property type="evidence" value="ECO:0007669"/>
    <property type="project" value="InterPro"/>
</dbReference>
<keyword evidence="3" id="KW-1185">Reference proteome</keyword>
<gene>
    <name evidence="2" type="ORF">CGERO_08070</name>
</gene>
<dbReference type="Gene3D" id="1.10.30.50">
    <property type="match status" value="1"/>
</dbReference>
<dbReference type="InterPro" id="IPR003615">
    <property type="entry name" value="HNH_nuc"/>
</dbReference>
<organism evidence="2 3">
    <name type="scientific">Corynebacterium gerontici</name>
    <dbReference type="NCBI Taxonomy" id="2079234"/>
    <lineage>
        <taxon>Bacteria</taxon>
        <taxon>Bacillati</taxon>
        <taxon>Actinomycetota</taxon>
        <taxon>Actinomycetes</taxon>
        <taxon>Mycobacteriales</taxon>
        <taxon>Corynebacteriaceae</taxon>
        <taxon>Corynebacterium</taxon>
    </lineage>
</organism>
<dbReference type="SMART" id="SM00507">
    <property type="entry name" value="HNHc"/>
    <property type="match status" value="1"/>
</dbReference>
<dbReference type="RefSeq" id="WP_123934863.1">
    <property type="nucleotide sequence ID" value="NZ_CP033897.1"/>
</dbReference>
<protein>
    <recommendedName>
        <fullName evidence="1">HNH nuclease domain-containing protein</fullName>
    </recommendedName>
</protein>
<dbReference type="GO" id="GO:0003676">
    <property type="term" value="F:nucleic acid binding"/>
    <property type="evidence" value="ECO:0007669"/>
    <property type="project" value="InterPro"/>
</dbReference>
<dbReference type="AlphaFoldDB" id="A0A3G6J1J9"/>
<evidence type="ECO:0000313" key="3">
    <source>
        <dbReference type="Proteomes" id="UP000271587"/>
    </source>
</evidence>
<sequence>MQEGNFIHSRSDEFADFQRSINRQMIEFWVRQEPSPQSDFHTQLADIATSMNISRGEARQAMRVGAMLRQLPKFLNCLRSSYHVNLQRLVVVERIIMAVSPELMSKVDDFLCNYFTPKHPDEVLVQAQTVAKHVRAFVVALQPDAAPASPTAARKARFTRCHNGLTRFSATISDFEAKQLDLAIRKHQQSDDTSSADAFVRLLNSKTKTKITLNTFADPAGVVHMISGGISESSDAHQQRTLDHRAEVSNYQPTSEIRTAVQLLDGTCRYPGCSTPADRCDLDHIVNFDEGGKTAAENLACLCRFHHNQKTSGRVHYTMDQHRVAHWIFPNGNIKVTRPSGEATHAAMFGQTWEQHERKRKQKRRAA</sequence>
<dbReference type="Proteomes" id="UP000271587">
    <property type="component" value="Chromosome"/>
</dbReference>
<feature type="domain" description="HNH nuclease" evidence="1">
    <location>
        <begin position="256"/>
        <end position="308"/>
    </location>
</feature>
<dbReference type="CDD" id="cd00085">
    <property type="entry name" value="HNHc"/>
    <property type="match status" value="1"/>
</dbReference>
<evidence type="ECO:0000313" key="2">
    <source>
        <dbReference type="EMBL" id="AZA11911.1"/>
    </source>
</evidence>
<dbReference type="EMBL" id="CP033897">
    <property type="protein sequence ID" value="AZA11911.1"/>
    <property type="molecule type" value="Genomic_DNA"/>
</dbReference>
<dbReference type="InterPro" id="IPR002711">
    <property type="entry name" value="HNH"/>
</dbReference>
<dbReference type="KEGG" id="cgk:CGERO_08070"/>
<accession>A0A3G6J1J9</accession>
<reference evidence="2 3" key="1">
    <citation type="submission" date="2018-11" db="EMBL/GenBank/DDBJ databases">
        <authorList>
            <person name="Kleinhagauer T."/>
            <person name="Glaeser S.P."/>
            <person name="Spergser J."/>
            <person name="Ruckert C."/>
            <person name="Kaempfer P."/>
            <person name="Busse H.-J."/>
        </authorList>
    </citation>
    <scope>NUCLEOTIDE SEQUENCE [LARGE SCALE GENOMIC DNA]</scope>
    <source>
        <strain evidence="2 3">W8</strain>
    </source>
</reference>
<dbReference type="OrthoDB" id="4413566at2"/>
<name>A0A3G6J1J9_9CORY</name>
<dbReference type="Pfam" id="PF01844">
    <property type="entry name" value="HNH"/>
    <property type="match status" value="1"/>
</dbReference>
<evidence type="ECO:0000259" key="1">
    <source>
        <dbReference type="SMART" id="SM00507"/>
    </source>
</evidence>
<dbReference type="GO" id="GO:0008270">
    <property type="term" value="F:zinc ion binding"/>
    <property type="evidence" value="ECO:0007669"/>
    <property type="project" value="InterPro"/>
</dbReference>